<dbReference type="InterPro" id="IPR044824">
    <property type="entry name" value="MAIN-like"/>
</dbReference>
<reference evidence="3 4" key="1">
    <citation type="submission" date="2024-01" db="EMBL/GenBank/DDBJ databases">
        <title>Genome assemblies of Stephania.</title>
        <authorList>
            <person name="Yang L."/>
        </authorList>
    </citation>
    <scope>NUCLEOTIDE SEQUENCE [LARGE SCALE GENOMIC DNA]</scope>
    <source>
        <strain evidence="3">JXDWG</strain>
        <tissue evidence="3">Leaf</tissue>
    </source>
</reference>
<comment type="caution">
    <text evidence="3">The sequence shown here is derived from an EMBL/GenBank/DDBJ whole genome shotgun (WGS) entry which is preliminary data.</text>
</comment>
<dbReference type="PANTHER" id="PTHR46033">
    <property type="entry name" value="PROTEIN MAIN-LIKE 2"/>
    <property type="match status" value="1"/>
</dbReference>
<evidence type="ECO:0000259" key="2">
    <source>
        <dbReference type="Pfam" id="PF10536"/>
    </source>
</evidence>
<feature type="compositionally biased region" description="Low complexity" evidence="1">
    <location>
        <begin position="336"/>
        <end position="351"/>
    </location>
</feature>
<dbReference type="GO" id="GO:0010073">
    <property type="term" value="P:meristem maintenance"/>
    <property type="evidence" value="ECO:0007669"/>
    <property type="project" value="InterPro"/>
</dbReference>
<feature type="domain" description="Aminotransferase-like plant mobile" evidence="2">
    <location>
        <begin position="125"/>
        <end position="215"/>
    </location>
</feature>
<feature type="compositionally biased region" description="Acidic residues" evidence="1">
    <location>
        <begin position="75"/>
        <end position="85"/>
    </location>
</feature>
<evidence type="ECO:0000313" key="3">
    <source>
        <dbReference type="EMBL" id="KAK9083388.1"/>
    </source>
</evidence>
<accession>A0AAP0E1T6</accession>
<keyword evidence="4" id="KW-1185">Reference proteome</keyword>
<dbReference type="InterPro" id="IPR019557">
    <property type="entry name" value="AminoTfrase-like_pln_mobile"/>
</dbReference>
<evidence type="ECO:0000256" key="1">
    <source>
        <dbReference type="SAM" id="MobiDB-lite"/>
    </source>
</evidence>
<dbReference type="Pfam" id="PF10536">
    <property type="entry name" value="PMD"/>
    <property type="match status" value="1"/>
</dbReference>
<dbReference type="EMBL" id="JBBNAG010000013">
    <property type="protein sequence ID" value="KAK9083388.1"/>
    <property type="molecule type" value="Genomic_DNA"/>
</dbReference>
<proteinExistence type="predicted"/>
<dbReference type="Proteomes" id="UP001419268">
    <property type="component" value="Unassembled WGS sequence"/>
</dbReference>
<name>A0AAP0E1T6_9MAGN</name>
<protein>
    <recommendedName>
        <fullName evidence="2">Aminotransferase-like plant mobile domain-containing protein</fullName>
    </recommendedName>
</protein>
<sequence length="357" mass="39891">MLLKAVVALIVSCSEDGGWVMMDARSMGILGMLVSGLRLRVEGIGTSFACEKGRLVVGRSGLGECTEGSRTPTDSVEERDEDDSFDTSTRETITQHPKKERVAKLIKDFGSAPLGYISYDGGNRVYISGIVERWQPKTNTFHMPLDEMTITLEVVRVLLGISVTSKTVATPFKDRKSVTAMVSRLLEVSVTNADEEIRTRPGLTVSFAWLKDHFSVLKNGEEEPNGKKLPMNILVLIICYYTSDKLRVMNWHHKKEDRLYKKETRLLLDHLVIWDNTLKGAPPVHDIAFYHGPMKFMDIIKPHNPIKVNLTIDEAFQMANQVIAFLSDAEHTYHSTTATASESEGGTTSTEDILHYG</sequence>
<organism evidence="3 4">
    <name type="scientific">Stephania cephalantha</name>
    <dbReference type="NCBI Taxonomy" id="152367"/>
    <lineage>
        <taxon>Eukaryota</taxon>
        <taxon>Viridiplantae</taxon>
        <taxon>Streptophyta</taxon>
        <taxon>Embryophyta</taxon>
        <taxon>Tracheophyta</taxon>
        <taxon>Spermatophyta</taxon>
        <taxon>Magnoliopsida</taxon>
        <taxon>Ranunculales</taxon>
        <taxon>Menispermaceae</taxon>
        <taxon>Menispermoideae</taxon>
        <taxon>Cissampelideae</taxon>
        <taxon>Stephania</taxon>
    </lineage>
</organism>
<feature type="region of interest" description="Disordered" evidence="1">
    <location>
        <begin position="61"/>
        <end position="90"/>
    </location>
</feature>
<gene>
    <name evidence="3" type="ORF">Scep_029859</name>
</gene>
<evidence type="ECO:0000313" key="4">
    <source>
        <dbReference type="Proteomes" id="UP001419268"/>
    </source>
</evidence>
<feature type="region of interest" description="Disordered" evidence="1">
    <location>
        <begin position="336"/>
        <end position="357"/>
    </location>
</feature>
<dbReference type="AlphaFoldDB" id="A0AAP0E1T6"/>
<dbReference type="PANTHER" id="PTHR46033:SF8">
    <property type="entry name" value="PROTEIN MAINTENANCE OF MERISTEMS-LIKE"/>
    <property type="match status" value="1"/>
</dbReference>